<accession>A0A5N4B5T0</accession>
<comment type="caution">
    <text evidence="2">The sequence shown here is derived from an EMBL/GenBank/DDBJ whole genome shotgun (WGS) entry which is preliminary data.</text>
</comment>
<protein>
    <recommendedName>
        <fullName evidence="4">UPAR/Ly6 domain-containing protein</fullName>
    </recommendedName>
</protein>
<feature type="chain" id="PRO_5024399843" description="UPAR/Ly6 domain-containing protein" evidence="1">
    <location>
        <begin position="22"/>
        <end position="126"/>
    </location>
</feature>
<reference evidence="2 3" key="1">
    <citation type="journal article" date="2018" name="Elife">
        <title>Firefly genomes illuminate parallel origins of bioluminescence in beetles.</title>
        <authorList>
            <person name="Fallon T.R."/>
            <person name="Lower S.E."/>
            <person name="Chang C.H."/>
            <person name="Bessho-Uehara M."/>
            <person name="Martin G.J."/>
            <person name="Bewick A.J."/>
            <person name="Behringer M."/>
            <person name="Debat H.J."/>
            <person name="Wong I."/>
            <person name="Day J.C."/>
            <person name="Suvorov A."/>
            <person name="Silva C.J."/>
            <person name="Stanger-Hall K.F."/>
            <person name="Hall D.W."/>
            <person name="Schmitz R.J."/>
            <person name="Nelson D.R."/>
            <person name="Lewis S.M."/>
            <person name="Shigenobu S."/>
            <person name="Bybee S.M."/>
            <person name="Larracuente A.M."/>
            <person name="Oba Y."/>
            <person name="Weng J.K."/>
        </authorList>
    </citation>
    <scope>NUCLEOTIDE SEQUENCE [LARGE SCALE GENOMIC DNA]</scope>
    <source>
        <strain evidence="2">1611_PpyrPB1</strain>
        <tissue evidence="2">Whole body</tissue>
    </source>
</reference>
<dbReference type="EMBL" id="VVIM01000001">
    <property type="protein sequence ID" value="KAB0804903.1"/>
    <property type="molecule type" value="Genomic_DNA"/>
</dbReference>
<evidence type="ECO:0000256" key="1">
    <source>
        <dbReference type="SAM" id="SignalP"/>
    </source>
</evidence>
<proteinExistence type="predicted"/>
<evidence type="ECO:0000313" key="3">
    <source>
        <dbReference type="Proteomes" id="UP000327044"/>
    </source>
</evidence>
<gene>
    <name evidence="2" type="ORF">PPYR_01873</name>
</gene>
<keyword evidence="3" id="KW-1185">Reference proteome</keyword>
<evidence type="ECO:0008006" key="4">
    <source>
        <dbReference type="Google" id="ProtNLM"/>
    </source>
</evidence>
<dbReference type="AlphaFoldDB" id="A0A5N4B5T0"/>
<dbReference type="InParanoid" id="A0A5N4B5T0"/>
<feature type="signal peptide" evidence="1">
    <location>
        <begin position="1"/>
        <end position="21"/>
    </location>
</feature>
<dbReference type="Proteomes" id="UP000327044">
    <property type="component" value="Unassembled WGS sequence"/>
</dbReference>
<sequence length="126" mass="13621">MRVQAASLTSTIIMNFKFVLASFGLMCVGVASGSSSTTCYSCFGVYNQSAEDVINCRYFVNITATDTCLTAPAYCIFYYGRDANSVAYSGRMCSPKDCDSLKATTSGGNLLHCSQCQSNYCNTDKF</sequence>
<organism evidence="2 3">
    <name type="scientific">Photinus pyralis</name>
    <name type="common">Common eastern firefly</name>
    <name type="synonym">Lampyris pyralis</name>
    <dbReference type="NCBI Taxonomy" id="7054"/>
    <lineage>
        <taxon>Eukaryota</taxon>
        <taxon>Metazoa</taxon>
        <taxon>Ecdysozoa</taxon>
        <taxon>Arthropoda</taxon>
        <taxon>Hexapoda</taxon>
        <taxon>Insecta</taxon>
        <taxon>Pterygota</taxon>
        <taxon>Neoptera</taxon>
        <taxon>Endopterygota</taxon>
        <taxon>Coleoptera</taxon>
        <taxon>Polyphaga</taxon>
        <taxon>Elateriformia</taxon>
        <taxon>Elateroidea</taxon>
        <taxon>Lampyridae</taxon>
        <taxon>Lampyrinae</taxon>
        <taxon>Photinus</taxon>
    </lineage>
</organism>
<name>A0A5N4B5T0_PHOPY</name>
<keyword evidence="1" id="KW-0732">Signal</keyword>
<evidence type="ECO:0000313" key="2">
    <source>
        <dbReference type="EMBL" id="KAB0804903.1"/>
    </source>
</evidence>